<protein>
    <submittedName>
        <fullName evidence="10">Iron complex outermembrane recepter protein</fullName>
    </submittedName>
</protein>
<keyword evidence="5 7" id="KW-0472">Membrane</keyword>
<dbReference type="GO" id="GO:0009279">
    <property type="term" value="C:cell outer membrane"/>
    <property type="evidence" value="ECO:0007669"/>
    <property type="project" value="UniProtKB-SubCell"/>
</dbReference>
<proteinExistence type="inferred from homology"/>
<name>A0A1R3WTS5_9BACT</name>
<sequence length="868" mass="96396">MKQILPHHLKFLKYSCAALGLLITNPVFSQGEQLADSTSAAADTLQATYKPYELNASDFNKGLVTSVEQAINGRLAGLRITPKSGAPGAPYTMETGHGNSLVGQNSPLIVIDGVLISYADVSANTGVLSFLNPEDVASISYLRDASAMALYGGKAVNGVLVIQTKAGKPKSKTQVRFNTTGAVSSLRRKADVYSGDEVRNLLQTKYPGQAHLAGSHNTDWQDAIYQHGYSLDNSLSLQGAIGSLPYRVSAGYLTQQGILKTSERQRKSMSLHLNPSLLQDHLTLDLSLLHSDQQLQVANEGAISQALGFDPTQPVHVENQHGGYFVYYNQNGTVNYDAPNPLSMLERRDARDQMATWFGQAHLRYKLHFLPSVKLNYRHAYHSSDSDFRISDNQATFVYNNQLLHTQENKMDRTYQEAFVDFDQQLNSINGLLHLTGGILKTDLMTRSEHIIRDGATNQAFQGKGSKLTETDLEYYGNLHVTMRDKYTAGLSGRRQLSSPTRISRDPYSAQSAGLRLGWNVAKESFLSQSTWLSHLNIGTSLGYFERLDNPNQYLILNSNQYAYAPGGDAEKTITKRVGLTYGLWSNRLQGTLSFYHNRSTDLLLAFSLPNAQGGATIGRTAGELKTSGLEASFLIKVIRNGDFYLDLGLNATQMNSKVVSFDEAPTQFHYIEPHNNYLVSELGRSVQSFYLFKQLYGPDGRPIQDYERIDGRVVKMVIDSPKPSLIGGLQASTGYGKWHAALYMRGNFGQKVYNYAEERRSWFYVGQNSSRLQNASRTYADTGFRQIQYQSDYFLEKGSFLRMDYLQVSYDAGSIAGNRANLKLHATAQNAFILTKYSGMDPEVRSGMDRGLTPQPRTFSLGLQLVI</sequence>
<keyword evidence="6 7" id="KW-0998">Cell outer membrane</keyword>
<dbReference type="EMBL" id="FTPP01000001">
    <property type="protein sequence ID" value="SIT80127.1"/>
    <property type="molecule type" value="Genomic_DNA"/>
</dbReference>
<comment type="subcellular location">
    <subcellularLocation>
        <location evidence="1 7">Cell outer membrane</location>
        <topology evidence="1 7">Multi-pass membrane protein</topology>
    </subcellularLocation>
</comment>
<dbReference type="PROSITE" id="PS52016">
    <property type="entry name" value="TONB_DEPENDENT_REC_3"/>
    <property type="match status" value="1"/>
</dbReference>
<evidence type="ECO:0000313" key="11">
    <source>
        <dbReference type="Proteomes" id="UP000187181"/>
    </source>
</evidence>
<dbReference type="InterPro" id="IPR037066">
    <property type="entry name" value="Plug_dom_sf"/>
</dbReference>
<dbReference type="Gene3D" id="2.170.130.10">
    <property type="entry name" value="TonB-dependent receptor, plug domain"/>
    <property type="match status" value="1"/>
</dbReference>
<dbReference type="SUPFAM" id="SSF56935">
    <property type="entry name" value="Porins"/>
    <property type="match status" value="1"/>
</dbReference>
<dbReference type="InterPro" id="IPR036942">
    <property type="entry name" value="Beta-barrel_TonB_sf"/>
</dbReference>
<evidence type="ECO:0000256" key="6">
    <source>
        <dbReference type="ARBA" id="ARBA00023237"/>
    </source>
</evidence>
<dbReference type="Pfam" id="PF07715">
    <property type="entry name" value="Plug"/>
    <property type="match status" value="1"/>
</dbReference>
<keyword evidence="2 7" id="KW-0813">Transport</keyword>
<feature type="domain" description="TonB-dependent receptor plug" evidence="9">
    <location>
        <begin position="54"/>
        <end position="159"/>
    </location>
</feature>
<evidence type="ECO:0000256" key="1">
    <source>
        <dbReference type="ARBA" id="ARBA00004571"/>
    </source>
</evidence>
<keyword evidence="3 7" id="KW-1134">Transmembrane beta strand</keyword>
<evidence type="ECO:0000313" key="10">
    <source>
        <dbReference type="EMBL" id="SIT80127.1"/>
    </source>
</evidence>
<dbReference type="Gene3D" id="2.40.170.20">
    <property type="entry name" value="TonB-dependent receptor, beta-barrel domain"/>
    <property type="match status" value="1"/>
</dbReference>
<feature type="chain" id="PRO_5012096754" evidence="8">
    <location>
        <begin position="30"/>
        <end position="868"/>
    </location>
</feature>
<dbReference type="Proteomes" id="UP000187181">
    <property type="component" value="Unassembled WGS sequence"/>
</dbReference>
<evidence type="ECO:0000256" key="7">
    <source>
        <dbReference type="PROSITE-ProRule" id="PRU01360"/>
    </source>
</evidence>
<evidence type="ECO:0000259" key="9">
    <source>
        <dbReference type="Pfam" id="PF07715"/>
    </source>
</evidence>
<feature type="signal peptide" evidence="8">
    <location>
        <begin position="1"/>
        <end position="29"/>
    </location>
</feature>
<organism evidence="10 11">
    <name type="scientific">Pontibacter indicus</name>
    <dbReference type="NCBI Taxonomy" id="1317125"/>
    <lineage>
        <taxon>Bacteria</taxon>
        <taxon>Pseudomonadati</taxon>
        <taxon>Bacteroidota</taxon>
        <taxon>Cytophagia</taxon>
        <taxon>Cytophagales</taxon>
        <taxon>Hymenobacteraceae</taxon>
        <taxon>Pontibacter</taxon>
    </lineage>
</organism>
<dbReference type="AlphaFoldDB" id="A0A1R3WTS5"/>
<evidence type="ECO:0000256" key="8">
    <source>
        <dbReference type="SAM" id="SignalP"/>
    </source>
</evidence>
<evidence type="ECO:0000256" key="3">
    <source>
        <dbReference type="ARBA" id="ARBA00022452"/>
    </source>
</evidence>
<keyword evidence="4 7" id="KW-0812">Transmembrane</keyword>
<keyword evidence="11" id="KW-1185">Reference proteome</keyword>
<dbReference type="InterPro" id="IPR012910">
    <property type="entry name" value="Plug_dom"/>
</dbReference>
<dbReference type="STRING" id="1317125.SAMN05444128_0826"/>
<keyword evidence="8" id="KW-0732">Signal</keyword>
<accession>A0A1R3WTS5</accession>
<dbReference type="RefSeq" id="WP_076666203.1">
    <property type="nucleotide sequence ID" value="NZ_FTPP01000001.1"/>
</dbReference>
<comment type="similarity">
    <text evidence="7">Belongs to the TonB-dependent receptor family.</text>
</comment>
<reference evidence="11" key="1">
    <citation type="submission" date="2017-01" db="EMBL/GenBank/DDBJ databases">
        <authorList>
            <person name="Varghese N."/>
            <person name="Submissions S."/>
        </authorList>
    </citation>
    <scope>NUCLEOTIDE SEQUENCE [LARGE SCALE GENOMIC DNA]</scope>
    <source>
        <strain evidence="11">LP100</strain>
    </source>
</reference>
<evidence type="ECO:0000256" key="5">
    <source>
        <dbReference type="ARBA" id="ARBA00023136"/>
    </source>
</evidence>
<evidence type="ECO:0000256" key="2">
    <source>
        <dbReference type="ARBA" id="ARBA00022448"/>
    </source>
</evidence>
<evidence type="ECO:0000256" key="4">
    <source>
        <dbReference type="ARBA" id="ARBA00022692"/>
    </source>
</evidence>
<gene>
    <name evidence="10" type="ORF">SAMN05444128_0826</name>
</gene>
<dbReference type="InterPro" id="IPR039426">
    <property type="entry name" value="TonB-dep_rcpt-like"/>
</dbReference>